<name>A0ABY7FLQ1_MYAAR</name>
<proteinExistence type="predicted"/>
<accession>A0ABY7FLQ1</accession>
<evidence type="ECO:0000313" key="2">
    <source>
        <dbReference type="Proteomes" id="UP001164746"/>
    </source>
</evidence>
<gene>
    <name evidence="1" type="ORF">MAR_015758</name>
</gene>
<reference evidence="1" key="1">
    <citation type="submission" date="2022-11" db="EMBL/GenBank/DDBJ databases">
        <title>Centuries of genome instability and evolution in soft-shell clam transmissible cancer (bioRxiv).</title>
        <authorList>
            <person name="Hart S.F.M."/>
            <person name="Yonemitsu M.A."/>
            <person name="Giersch R.M."/>
            <person name="Beal B.F."/>
            <person name="Arriagada G."/>
            <person name="Davis B.W."/>
            <person name="Ostrander E.A."/>
            <person name="Goff S.P."/>
            <person name="Metzger M.J."/>
        </authorList>
    </citation>
    <scope>NUCLEOTIDE SEQUENCE</scope>
    <source>
        <strain evidence="1">MELC-2E11</strain>
        <tissue evidence="1">Siphon/mantle</tissue>
    </source>
</reference>
<organism evidence="1 2">
    <name type="scientific">Mya arenaria</name>
    <name type="common">Soft-shell clam</name>
    <dbReference type="NCBI Taxonomy" id="6604"/>
    <lineage>
        <taxon>Eukaryota</taxon>
        <taxon>Metazoa</taxon>
        <taxon>Spiralia</taxon>
        <taxon>Lophotrochozoa</taxon>
        <taxon>Mollusca</taxon>
        <taxon>Bivalvia</taxon>
        <taxon>Autobranchia</taxon>
        <taxon>Heteroconchia</taxon>
        <taxon>Euheterodonta</taxon>
        <taxon>Imparidentia</taxon>
        <taxon>Neoheterodontei</taxon>
        <taxon>Myida</taxon>
        <taxon>Myoidea</taxon>
        <taxon>Myidae</taxon>
        <taxon>Mya</taxon>
    </lineage>
</organism>
<dbReference type="Proteomes" id="UP001164746">
    <property type="component" value="Chromosome 12"/>
</dbReference>
<keyword evidence="2" id="KW-1185">Reference proteome</keyword>
<sequence length="86" mass="9871">MNHLLLNTSKNALKMQRNYIRCRIVADVAYSPFFSIMADEPLILIQSTCIRYLSLLEVRGDFLGFVPLPRTDAEIITTAMVEHLEQ</sequence>
<protein>
    <submittedName>
        <fullName evidence="1">Uncharacterized protein</fullName>
    </submittedName>
</protein>
<dbReference type="EMBL" id="CP111023">
    <property type="protein sequence ID" value="WAR21784.1"/>
    <property type="molecule type" value="Genomic_DNA"/>
</dbReference>
<evidence type="ECO:0000313" key="1">
    <source>
        <dbReference type="EMBL" id="WAR21784.1"/>
    </source>
</evidence>